<dbReference type="Gene3D" id="3.40.50.720">
    <property type="entry name" value="NAD(P)-binding Rossmann-like Domain"/>
    <property type="match status" value="2"/>
</dbReference>
<dbReference type="SMART" id="SM01003">
    <property type="entry name" value="AlaDh_PNT_N"/>
    <property type="match status" value="1"/>
</dbReference>
<evidence type="ECO:0000256" key="1">
    <source>
        <dbReference type="ARBA" id="ARBA00023002"/>
    </source>
</evidence>
<protein>
    <recommendedName>
        <fullName evidence="2">Alanine dehydrogenase/pyridine nucleotide transhydrogenase N-terminal domain-containing protein</fullName>
    </recommendedName>
</protein>
<dbReference type="Pfam" id="PF01262">
    <property type="entry name" value="AlaDh_PNT_C"/>
    <property type="match status" value="1"/>
</dbReference>
<evidence type="ECO:0000313" key="3">
    <source>
        <dbReference type="EMBL" id="SVB53213.1"/>
    </source>
</evidence>
<dbReference type="AlphaFoldDB" id="A0A382ETA8"/>
<proteinExistence type="predicted"/>
<keyword evidence="1" id="KW-0560">Oxidoreductase</keyword>
<sequence>MRIGSPKEIKNNENRIGLTPDSVKALINDGHQVFIESEAGEGIGCFDDHYKDAGADIVSLENLYSNSELIIKVKEPTREEHNLLNSDHILFTYLHLAGDKQLSLDLVKTGVTGIAYETVTSNNGNLPLLSPMSKIAGQLAFLVGSYNLLGQNKGIGKLLGFDDQFDLGTVTVVGAGTAGTQSISMAIRNGAKVNIVDLSEDKLNKLKQRLGEKNIRYLKSTETSILEAVRESDLLI</sequence>
<dbReference type="Pfam" id="PF05222">
    <property type="entry name" value="AlaDh_PNT_N"/>
    <property type="match status" value="1"/>
</dbReference>
<dbReference type="EMBL" id="UINC01045903">
    <property type="protein sequence ID" value="SVB53213.1"/>
    <property type="molecule type" value="Genomic_DNA"/>
</dbReference>
<reference evidence="3" key="1">
    <citation type="submission" date="2018-05" db="EMBL/GenBank/DDBJ databases">
        <authorList>
            <person name="Lanie J.A."/>
            <person name="Ng W.-L."/>
            <person name="Kazmierczak K.M."/>
            <person name="Andrzejewski T.M."/>
            <person name="Davidsen T.M."/>
            <person name="Wayne K.J."/>
            <person name="Tettelin H."/>
            <person name="Glass J.I."/>
            <person name="Rusch D."/>
            <person name="Podicherti R."/>
            <person name="Tsui H.-C.T."/>
            <person name="Winkler M.E."/>
        </authorList>
    </citation>
    <scope>NUCLEOTIDE SEQUENCE</scope>
</reference>
<dbReference type="GO" id="GO:0006524">
    <property type="term" value="P:alanine catabolic process"/>
    <property type="evidence" value="ECO:0007669"/>
    <property type="project" value="TreeGrafter"/>
</dbReference>
<organism evidence="3">
    <name type="scientific">marine metagenome</name>
    <dbReference type="NCBI Taxonomy" id="408172"/>
    <lineage>
        <taxon>unclassified sequences</taxon>
        <taxon>metagenomes</taxon>
        <taxon>ecological metagenomes</taxon>
    </lineage>
</organism>
<dbReference type="InterPro" id="IPR007886">
    <property type="entry name" value="AlaDH/PNT_N"/>
</dbReference>
<name>A0A382ETA8_9ZZZZ</name>
<feature type="non-terminal residue" evidence="3">
    <location>
        <position position="1"/>
    </location>
</feature>
<dbReference type="GO" id="GO:0005886">
    <property type="term" value="C:plasma membrane"/>
    <property type="evidence" value="ECO:0007669"/>
    <property type="project" value="TreeGrafter"/>
</dbReference>
<dbReference type="SUPFAM" id="SSF51735">
    <property type="entry name" value="NAD(P)-binding Rossmann-fold domains"/>
    <property type="match status" value="1"/>
</dbReference>
<dbReference type="PANTHER" id="PTHR42795:SF1">
    <property type="entry name" value="ALANINE DEHYDROGENASE"/>
    <property type="match status" value="1"/>
</dbReference>
<dbReference type="SUPFAM" id="SSF52283">
    <property type="entry name" value="Formate/glycerate dehydrogenase catalytic domain-like"/>
    <property type="match status" value="1"/>
</dbReference>
<dbReference type="PANTHER" id="PTHR42795">
    <property type="entry name" value="ALANINE DEHYDROGENASE"/>
    <property type="match status" value="1"/>
</dbReference>
<evidence type="ECO:0000259" key="2">
    <source>
        <dbReference type="SMART" id="SM01003"/>
    </source>
</evidence>
<feature type="domain" description="Alanine dehydrogenase/pyridine nucleotide transhydrogenase N-terminal" evidence="2">
    <location>
        <begin position="4"/>
        <end position="136"/>
    </location>
</feature>
<dbReference type="InterPro" id="IPR036291">
    <property type="entry name" value="NAD(P)-bd_dom_sf"/>
</dbReference>
<dbReference type="InterPro" id="IPR007698">
    <property type="entry name" value="AlaDH/PNT_NAD(H)-bd"/>
</dbReference>
<gene>
    <name evidence="3" type="ORF">METZ01_LOCUS206067</name>
</gene>
<accession>A0A382ETA8</accession>
<dbReference type="GO" id="GO:0000286">
    <property type="term" value="F:alanine dehydrogenase activity"/>
    <property type="evidence" value="ECO:0007669"/>
    <property type="project" value="TreeGrafter"/>
</dbReference>
<feature type="non-terminal residue" evidence="3">
    <location>
        <position position="236"/>
    </location>
</feature>